<dbReference type="PANTHER" id="PTHR16023">
    <property type="entry name" value="TAX1 BINDING PROTEIN-RELATED"/>
    <property type="match status" value="1"/>
</dbReference>
<dbReference type="GO" id="GO:0010008">
    <property type="term" value="C:endosome membrane"/>
    <property type="evidence" value="ECO:0007669"/>
    <property type="project" value="TreeGrafter"/>
</dbReference>
<dbReference type="GO" id="GO:0070772">
    <property type="term" value="C:PAS complex"/>
    <property type="evidence" value="ECO:0007669"/>
    <property type="project" value="InterPro"/>
</dbReference>
<dbReference type="EMBL" id="CABITT030000005">
    <property type="protein sequence ID" value="VVB03799.1"/>
    <property type="molecule type" value="Genomic_DNA"/>
</dbReference>
<comment type="caution">
    <text evidence="1">The sequence shown here is derived from an EMBL/GenBank/DDBJ whole genome shotgun (WGS) entry which is preliminary data.</text>
</comment>
<dbReference type="OrthoDB" id="5574975at2759"/>
<sequence>MVEFGVPADMSDALSVIPAAVHRDLSDELYVKRKNSALDGGLIGLAAVTIGLSSDAAQQYLEIAEFGYYACEALYNIAKAVRREFLIFFNQTFDALCKLSADSDADVQSAARHLDRLVKFSIEEFIPLLKERMNVLNPYVREFLVGWYTVLGSLSDIDMREFLPDFLDEYPRLDDQ</sequence>
<proteinExistence type="predicted"/>
<accession>A0A565BQZ7</accession>
<name>A0A565BQZ7_9BRAS</name>
<organism evidence="1 2">
    <name type="scientific">Arabis nemorensis</name>
    <dbReference type="NCBI Taxonomy" id="586526"/>
    <lineage>
        <taxon>Eukaryota</taxon>
        <taxon>Viridiplantae</taxon>
        <taxon>Streptophyta</taxon>
        <taxon>Embryophyta</taxon>
        <taxon>Tracheophyta</taxon>
        <taxon>Spermatophyta</taxon>
        <taxon>Magnoliopsida</taxon>
        <taxon>eudicotyledons</taxon>
        <taxon>Gunneridae</taxon>
        <taxon>Pentapetalae</taxon>
        <taxon>rosids</taxon>
        <taxon>malvids</taxon>
        <taxon>Brassicales</taxon>
        <taxon>Brassicaceae</taxon>
        <taxon>Arabideae</taxon>
        <taxon>Arabis</taxon>
    </lineage>
</organism>
<dbReference type="InterPro" id="IPR026825">
    <property type="entry name" value="Vac14"/>
</dbReference>
<gene>
    <name evidence="1" type="ORF">ANE_LOCUS14243</name>
</gene>
<dbReference type="GO" id="GO:0006661">
    <property type="term" value="P:phosphatidylinositol biosynthetic process"/>
    <property type="evidence" value="ECO:0007669"/>
    <property type="project" value="InterPro"/>
</dbReference>
<evidence type="ECO:0000313" key="2">
    <source>
        <dbReference type="Proteomes" id="UP000489600"/>
    </source>
</evidence>
<dbReference type="Pfam" id="PF12755">
    <property type="entry name" value="Vac14_Fab1_bd"/>
    <property type="match status" value="1"/>
</dbReference>
<reference evidence="1" key="1">
    <citation type="submission" date="2019-07" db="EMBL/GenBank/DDBJ databases">
        <authorList>
            <person name="Dittberner H."/>
        </authorList>
    </citation>
    <scope>NUCLEOTIDE SEQUENCE [LARGE SCALE GENOMIC DNA]</scope>
</reference>
<dbReference type="Proteomes" id="UP000489600">
    <property type="component" value="Unassembled WGS sequence"/>
</dbReference>
<keyword evidence="2" id="KW-1185">Reference proteome</keyword>
<dbReference type="Gene3D" id="1.25.10.10">
    <property type="entry name" value="Leucine-rich Repeat Variant"/>
    <property type="match status" value="1"/>
</dbReference>
<dbReference type="InterPro" id="IPR016024">
    <property type="entry name" value="ARM-type_fold"/>
</dbReference>
<dbReference type="SUPFAM" id="SSF48371">
    <property type="entry name" value="ARM repeat"/>
    <property type="match status" value="1"/>
</dbReference>
<dbReference type="AlphaFoldDB" id="A0A565BQZ7"/>
<protein>
    <submittedName>
        <fullName evidence="1">Uncharacterized protein</fullName>
    </submittedName>
</protein>
<dbReference type="PANTHER" id="PTHR16023:SF0">
    <property type="entry name" value="PROTEIN VAC14 HOMOLOG"/>
    <property type="match status" value="1"/>
</dbReference>
<dbReference type="InterPro" id="IPR011989">
    <property type="entry name" value="ARM-like"/>
</dbReference>
<evidence type="ECO:0000313" key="1">
    <source>
        <dbReference type="EMBL" id="VVB03799.1"/>
    </source>
</evidence>